<protein>
    <submittedName>
        <fullName evidence="2">Uncharacterized protein</fullName>
    </submittedName>
</protein>
<accession>A0A426ZS05</accession>
<organism evidence="2 3">
    <name type="scientific">Ensete ventricosum</name>
    <name type="common">Abyssinian banana</name>
    <name type="synonym">Musa ensete</name>
    <dbReference type="NCBI Taxonomy" id="4639"/>
    <lineage>
        <taxon>Eukaryota</taxon>
        <taxon>Viridiplantae</taxon>
        <taxon>Streptophyta</taxon>
        <taxon>Embryophyta</taxon>
        <taxon>Tracheophyta</taxon>
        <taxon>Spermatophyta</taxon>
        <taxon>Magnoliopsida</taxon>
        <taxon>Liliopsida</taxon>
        <taxon>Zingiberales</taxon>
        <taxon>Musaceae</taxon>
        <taxon>Ensete</taxon>
    </lineage>
</organism>
<feature type="region of interest" description="Disordered" evidence="1">
    <location>
        <begin position="105"/>
        <end position="155"/>
    </location>
</feature>
<reference evidence="2 3" key="1">
    <citation type="journal article" date="2014" name="Agronomy (Basel)">
        <title>A Draft Genome Sequence for Ensete ventricosum, the Drought-Tolerant Tree Against Hunger.</title>
        <authorList>
            <person name="Harrison J."/>
            <person name="Moore K.A."/>
            <person name="Paszkiewicz K."/>
            <person name="Jones T."/>
            <person name="Grant M."/>
            <person name="Ambacheew D."/>
            <person name="Muzemil S."/>
            <person name="Studholme D.J."/>
        </authorList>
    </citation>
    <scope>NUCLEOTIDE SEQUENCE [LARGE SCALE GENOMIC DNA]</scope>
</reference>
<dbReference type="EMBL" id="AMZH03005281">
    <property type="protein sequence ID" value="RRT66816.1"/>
    <property type="molecule type" value="Genomic_DNA"/>
</dbReference>
<dbReference type="Proteomes" id="UP000287651">
    <property type="component" value="Unassembled WGS sequence"/>
</dbReference>
<comment type="caution">
    <text evidence="2">The sequence shown here is derived from an EMBL/GenBank/DDBJ whole genome shotgun (WGS) entry which is preliminary data.</text>
</comment>
<evidence type="ECO:0000313" key="2">
    <source>
        <dbReference type="EMBL" id="RRT66816.1"/>
    </source>
</evidence>
<gene>
    <name evidence="2" type="ORF">B296_00037577</name>
</gene>
<feature type="compositionally biased region" description="Basic and acidic residues" evidence="1">
    <location>
        <begin position="107"/>
        <end position="122"/>
    </location>
</feature>
<dbReference type="AlphaFoldDB" id="A0A426ZS05"/>
<evidence type="ECO:0000256" key="1">
    <source>
        <dbReference type="SAM" id="MobiDB-lite"/>
    </source>
</evidence>
<proteinExistence type="predicted"/>
<sequence length="155" mass="17428">MGVFKPIKPLYDIPFKMNSCNFHHTNICGSVVPKITLCARDPPIGSPSHLGKSTLMRGLFISVPIQEPLSQHALVPEEPYIADIKSPRHHRLIALALDEVEVAMTEEEPRRWEGVEERRGEKEDNEGDLDLPLVDGFDGALEAKEGEKEPHERDE</sequence>
<feature type="compositionally biased region" description="Basic and acidic residues" evidence="1">
    <location>
        <begin position="141"/>
        <end position="155"/>
    </location>
</feature>
<evidence type="ECO:0000313" key="3">
    <source>
        <dbReference type="Proteomes" id="UP000287651"/>
    </source>
</evidence>
<name>A0A426ZS05_ENSVE</name>